<protein>
    <submittedName>
        <fullName evidence="1">Uncharacterized protein</fullName>
    </submittedName>
</protein>
<evidence type="ECO:0000313" key="1">
    <source>
        <dbReference type="EMBL" id="GER93278.1"/>
    </source>
</evidence>
<name>A0A5J4KUP2_9ZZZZ</name>
<gene>
    <name evidence="1" type="ORF">A45J_1014</name>
</gene>
<comment type="caution">
    <text evidence="1">The sequence shown here is derived from an EMBL/GenBank/DDBJ whole genome shotgun (WGS) entry which is preliminary data.</text>
</comment>
<accession>A0A5J4KUP2</accession>
<dbReference type="EMBL" id="BLAB01000001">
    <property type="protein sequence ID" value="GER93278.1"/>
    <property type="molecule type" value="Genomic_DNA"/>
</dbReference>
<organism evidence="1">
    <name type="scientific">hot springs metagenome</name>
    <dbReference type="NCBI Taxonomy" id="433727"/>
    <lineage>
        <taxon>unclassified sequences</taxon>
        <taxon>metagenomes</taxon>
        <taxon>ecological metagenomes</taxon>
    </lineage>
</organism>
<dbReference type="AlphaFoldDB" id="A0A5J4KUP2"/>
<sequence length="103" mass="12008">MKDRAYTNIICKGFCKYYKEGKEELHCGGYEILRNNFTPYELKTLVGLLKCRNEIKNHITAKNNRLINLICARCDFFIEECDYTYNYAGPPCGGYIIINQLYG</sequence>
<proteinExistence type="predicted"/>
<reference evidence="1" key="1">
    <citation type="submission" date="2019-10" db="EMBL/GenBank/DDBJ databases">
        <title>Metagenomic sequencing of thiosulfate-disproportionating enrichment culture.</title>
        <authorList>
            <person name="Umezawa K."/>
            <person name="Kojima H."/>
            <person name="Fukui M."/>
        </authorList>
    </citation>
    <scope>NUCLEOTIDE SEQUENCE</scope>
    <source>
        <strain evidence="1">45J</strain>
    </source>
</reference>